<accession>A0A9D4UC94</accession>
<feature type="compositionally biased region" description="Acidic residues" evidence="2">
    <location>
        <begin position="1"/>
        <end position="11"/>
    </location>
</feature>
<dbReference type="PANTHER" id="PTHR31284:SF10">
    <property type="entry name" value="ACID PHOSPHATASE-LIKE PROTEIN"/>
    <property type="match status" value="1"/>
</dbReference>
<dbReference type="SUPFAM" id="SSF56784">
    <property type="entry name" value="HAD-like"/>
    <property type="match status" value="1"/>
</dbReference>
<dbReference type="OrthoDB" id="59415at2759"/>
<dbReference type="Proteomes" id="UP000886520">
    <property type="component" value="Chromosome 20"/>
</dbReference>
<evidence type="ECO:0008006" key="6">
    <source>
        <dbReference type="Google" id="ProtNLM"/>
    </source>
</evidence>
<dbReference type="EMBL" id="JABFUD020000020">
    <property type="protein sequence ID" value="KAI5064426.1"/>
    <property type="molecule type" value="Genomic_DNA"/>
</dbReference>
<evidence type="ECO:0000256" key="3">
    <source>
        <dbReference type="SAM" id="Phobius"/>
    </source>
</evidence>
<protein>
    <recommendedName>
        <fullName evidence="6">Acid phosphatase</fullName>
    </recommendedName>
</protein>
<dbReference type="PANTHER" id="PTHR31284">
    <property type="entry name" value="ACID PHOSPHATASE-LIKE PROTEIN"/>
    <property type="match status" value="1"/>
</dbReference>
<dbReference type="Pfam" id="PF03767">
    <property type="entry name" value="Acid_phosphat_B"/>
    <property type="match status" value="1"/>
</dbReference>
<keyword evidence="3" id="KW-0472">Membrane</keyword>
<evidence type="ECO:0000256" key="2">
    <source>
        <dbReference type="SAM" id="MobiDB-lite"/>
    </source>
</evidence>
<proteinExistence type="predicted"/>
<evidence type="ECO:0000313" key="5">
    <source>
        <dbReference type="Proteomes" id="UP000886520"/>
    </source>
</evidence>
<dbReference type="InterPro" id="IPR023214">
    <property type="entry name" value="HAD_sf"/>
</dbReference>
<evidence type="ECO:0000313" key="4">
    <source>
        <dbReference type="EMBL" id="KAI5064426.1"/>
    </source>
</evidence>
<organism evidence="4 5">
    <name type="scientific">Adiantum capillus-veneris</name>
    <name type="common">Maidenhair fern</name>
    <dbReference type="NCBI Taxonomy" id="13818"/>
    <lineage>
        <taxon>Eukaryota</taxon>
        <taxon>Viridiplantae</taxon>
        <taxon>Streptophyta</taxon>
        <taxon>Embryophyta</taxon>
        <taxon>Tracheophyta</taxon>
        <taxon>Polypodiopsida</taxon>
        <taxon>Polypodiidae</taxon>
        <taxon>Polypodiales</taxon>
        <taxon>Pteridineae</taxon>
        <taxon>Pteridaceae</taxon>
        <taxon>Vittarioideae</taxon>
        <taxon>Adiantum</taxon>
    </lineage>
</organism>
<comment type="caution">
    <text evidence="4">The sequence shown here is derived from an EMBL/GenBank/DDBJ whole genome shotgun (WGS) entry which is preliminary data.</text>
</comment>
<keyword evidence="5" id="KW-1185">Reference proteome</keyword>
<keyword evidence="1" id="KW-0732">Signal</keyword>
<gene>
    <name evidence="4" type="ORF">GOP47_0021096</name>
</gene>
<dbReference type="AlphaFoldDB" id="A0A9D4UC94"/>
<feature type="compositionally biased region" description="Low complexity" evidence="2">
    <location>
        <begin position="30"/>
        <end position="40"/>
    </location>
</feature>
<keyword evidence="3" id="KW-0812">Transmembrane</keyword>
<evidence type="ECO:0000256" key="1">
    <source>
        <dbReference type="ARBA" id="ARBA00022729"/>
    </source>
</evidence>
<feature type="region of interest" description="Disordered" evidence="2">
    <location>
        <begin position="1"/>
        <end position="40"/>
    </location>
</feature>
<feature type="transmembrane region" description="Helical" evidence="3">
    <location>
        <begin position="66"/>
        <end position="98"/>
    </location>
</feature>
<keyword evidence="3" id="KW-1133">Transmembrane helix</keyword>
<dbReference type="InterPro" id="IPR036412">
    <property type="entry name" value="HAD-like_sf"/>
</dbReference>
<dbReference type="Gene3D" id="3.40.50.1000">
    <property type="entry name" value="HAD superfamily/HAD-like"/>
    <property type="match status" value="1"/>
</dbReference>
<dbReference type="InterPro" id="IPR005519">
    <property type="entry name" value="Acid_phosphat_B-like"/>
</dbReference>
<name>A0A9D4UC94_ADICA</name>
<sequence>MAASATDEERDFEPLEPSTLPSPPSFKFDQNNSSSQNLLSRAGSGYESQYGSMFGSRFSLTDGSGVFLSSLALTIIVSAIAIVGIVLVAVIITLAVLLSSCDSRSTMTLQKQLDSGFCTSFRLNVELNNVQDRVVPLLCEDYMLDYVHGGQYLKDIEVSVGSASRYLKTLSVQHHEKKAVVLDVDETALSNAFYYTHSSKGLMDPRSTMWVSTTQVSPILPVRDLYRELRAANWSIFFISERPESLFDLTAKNLLESGFENWTSLILRSSDDAEGTIQAYKSRKRSEIEKQGYQIMSVLGDQWSDVTAPAPGTRTFKLPNPMYHII</sequence>
<reference evidence="4" key="1">
    <citation type="submission" date="2021-01" db="EMBL/GenBank/DDBJ databases">
        <title>Adiantum capillus-veneris genome.</title>
        <authorList>
            <person name="Fang Y."/>
            <person name="Liao Q."/>
        </authorList>
    </citation>
    <scope>NUCLEOTIDE SEQUENCE</scope>
    <source>
        <strain evidence="4">H3</strain>
        <tissue evidence="4">Leaf</tissue>
    </source>
</reference>